<feature type="repeat" description="Cell wall-binding" evidence="2">
    <location>
        <begin position="88"/>
        <end position="107"/>
    </location>
</feature>
<dbReference type="RefSeq" id="WP_129257006.1">
    <property type="nucleotide sequence ID" value="NZ_SDKC01000001.1"/>
</dbReference>
<keyword evidence="1" id="KW-0677">Repeat</keyword>
<name>A0A4Q1RFG6_9FIRM</name>
<comment type="caution">
    <text evidence="5">The sequence shown here is derived from an EMBL/GenBank/DDBJ whole genome shotgun (WGS) entry which is preliminary data.</text>
</comment>
<dbReference type="Proteomes" id="UP000290106">
    <property type="component" value="Unassembled WGS sequence"/>
</dbReference>
<feature type="repeat" description="Cell wall-binding" evidence="2">
    <location>
        <begin position="151"/>
        <end position="170"/>
    </location>
</feature>
<evidence type="ECO:0000259" key="4">
    <source>
        <dbReference type="SMART" id="SM00635"/>
    </source>
</evidence>
<dbReference type="Gene3D" id="2.10.270.10">
    <property type="entry name" value="Cholin Binding"/>
    <property type="match status" value="3"/>
</dbReference>
<sequence length="745" mass="84309">MRKRKGAVILALAMMLLLVPVMAQAGTWRQNYIGWWWQEADGSWPSNEWKSINGNWYLFDADGYIRYGWYWDGTNWYYLGGKSDGAMKTGWQVVNGNWYYMYKDGRMAANTWIGSCYVNGSGVWIQNAVKSQWIQSGNRWWYRHPDGSYTANNWETINNKKYHFDKNGWMQTGWQKIDGIWYYLGPAGGGAMRSSQWVEECYLGADGKMLTSCWVDDYYVGVSGKIAKNQWVGDSYVGADGKKVSSQWVGDYYVGEDGTYVKNQWVGDYYVGPDGKYEKNQWVGDYYVGENGKKVRNTWIDNRYLDADGKWDRTKPVPVPLEGIKVSTTGTLLKPGKTSGIDLYFFPENTTDDRTATWKSSDESVATVEDGIVTGHKAGYATITVTVGEKSEKIEYLVVPTNPSELTMKIAYYTSDASCVKFGEYAQVSVFLQPGNFDITSYATISVDDENILKTNNGVGMLWSVGIGETTVRAAYEDLEVSSPVKVVSEDGNLQELSFDKKILYLEKNQTGSIRLISKPAVYANSQAVKWGSTDENVVTWDPVYGLLAKKPGRATIYAEIMGKRAECEVVVTGEEDAVEYSYDTEYAQTIFDEVNRLRVANGVEPFVWKEEDALYASKVRAGIYEKNGDPIYDNIETRCLENESTQDVQIDCRTGLDYVEDYLLDAMMQDSSCLMQLMKQTDEPLTAGCAVVVKTVDGRVENRTLVFTIGPSESELGQYTQQERKEYWANWMGILPEDADNYLF</sequence>
<dbReference type="PROSITE" id="PS51170">
    <property type="entry name" value="CW"/>
    <property type="match status" value="4"/>
</dbReference>
<dbReference type="Gene3D" id="2.60.40.1080">
    <property type="match status" value="2"/>
</dbReference>
<dbReference type="InterPro" id="IPR018337">
    <property type="entry name" value="Cell_wall/Cho-bd_repeat"/>
</dbReference>
<feature type="domain" description="BIG2" evidence="4">
    <location>
        <begin position="320"/>
        <end position="397"/>
    </location>
</feature>
<evidence type="ECO:0000256" key="1">
    <source>
        <dbReference type="ARBA" id="ARBA00022737"/>
    </source>
</evidence>
<dbReference type="Pfam" id="PF02368">
    <property type="entry name" value="Big_2"/>
    <property type="match status" value="1"/>
</dbReference>
<feature type="repeat" description="Cell wall-binding" evidence="2">
    <location>
        <begin position="46"/>
        <end position="65"/>
    </location>
</feature>
<dbReference type="InterPro" id="IPR008964">
    <property type="entry name" value="Invasin/intimin_cell_adhesion"/>
</dbReference>
<accession>A0A4Q1RFG6</accession>
<dbReference type="SMART" id="SM00635">
    <property type="entry name" value="BID_2"/>
    <property type="match status" value="1"/>
</dbReference>
<evidence type="ECO:0000313" key="5">
    <source>
        <dbReference type="EMBL" id="RXS74317.1"/>
    </source>
</evidence>
<gene>
    <name evidence="5" type="ORF">ETP43_03160</name>
</gene>
<keyword evidence="6" id="KW-1185">Reference proteome</keyword>
<dbReference type="Pfam" id="PF01473">
    <property type="entry name" value="Choline_bind_1"/>
    <property type="match status" value="4"/>
</dbReference>
<proteinExistence type="predicted"/>
<dbReference type="AlphaFoldDB" id="A0A4Q1RFG6"/>
<evidence type="ECO:0000313" key="6">
    <source>
        <dbReference type="Proteomes" id="UP000290106"/>
    </source>
</evidence>
<feature type="signal peptide" evidence="3">
    <location>
        <begin position="1"/>
        <end position="25"/>
    </location>
</feature>
<dbReference type="Pfam" id="PF19085">
    <property type="entry name" value="Choline_bind_2"/>
    <property type="match status" value="3"/>
</dbReference>
<dbReference type="OrthoDB" id="9783374at2"/>
<protein>
    <recommendedName>
        <fullName evidence="4">BIG2 domain-containing protein</fullName>
    </recommendedName>
</protein>
<feature type="repeat" description="Cell wall-binding" evidence="2">
    <location>
        <begin position="171"/>
        <end position="190"/>
    </location>
</feature>
<dbReference type="SUPFAM" id="SSF69360">
    <property type="entry name" value="Cell wall binding repeat"/>
    <property type="match status" value="2"/>
</dbReference>
<keyword evidence="3" id="KW-0732">Signal</keyword>
<organism evidence="5 6">
    <name type="scientific">Blautia faecicola</name>
    <dbReference type="NCBI Taxonomy" id="2509240"/>
    <lineage>
        <taxon>Bacteria</taxon>
        <taxon>Bacillati</taxon>
        <taxon>Bacillota</taxon>
        <taxon>Clostridia</taxon>
        <taxon>Lachnospirales</taxon>
        <taxon>Lachnospiraceae</taxon>
        <taxon>Blautia</taxon>
    </lineage>
</organism>
<evidence type="ECO:0000256" key="2">
    <source>
        <dbReference type="PROSITE-ProRule" id="PRU00591"/>
    </source>
</evidence>
<dbReference type="InterPro" id="IPR003343">
    <property type="entry name" value="Big_2"/>
</dbReference>
<dbReference type="SUPFAM" id="SSF49373">
    <property type="entry name" value="Invasin/intimin cell-adhesion fragments"/>
    <property type="match status" value="2"/>
</dbReference>
<reference evidence="5 6" key="1">
    <citation type="submission" date="2019-01" db="EMBL/GenBank/DDBJ databases">
        <title>Blautia sp. nov. KGMB01111 isolated human feces.</title>
        <authorList>
            <person name="Park J.-E."/>
            <person name="Kim J.-S."/>
            <person name="Park S.-H."/>
        </authorList>
    </citation>
    <scope>NUCLEOTIDE SEQUENCE [LARGE SCALE GENOMIC DNA]</scope>
    <source>
        <strain evidence="5 6">KGMB01111</strain>
    </source>
</reference>
<evidence type="ECO:0000256" key="3">
    <source>
        <dbReference type="SAM" id="SignalP"/>
    </source>
</evidence>
<dbReference type="EMBL" id="SDKC01000001">
    <property type="protein sequence ID" value="RXS74317.1"/>
    <property type="molecule type" value="Genomic_DNA"/>
</dbReference>
<feature type="chain" id="PRO_5020298546" description="BIG2 domain-containing protein" evidence="3">
    <location>
        <begin position="26"/>
        <end position="745"/>
    </location>
</feature>